<evidence type="ECO:0000313" key="2">
    <source>
        <dbReference type="Proteomes" id="UP000324611"/>
    </source>
</evidence>
<sequence>MDRIAKLKTFLESSPDDSFLKHALALEYIKLDDDATARRLFEEVLEKEPGYVGSYYHLGKLLERAGEQTLAAGIYEKGMEAAREAREKHAYNELQAAYEDLMY</sequence>
<dbReference type="Gene3D" id="1.25.40.10">
    <property type="entry name" value="Tetratricopeptide repeat domain"/>
    <property type="match status" value="1"/>
</dbReference>
<dbReference type="RefSeq" id="WP_149839557.1">
    <property type="nucleotide sequence ID" value="NZ_VUOC01000004.1"/>
</dbReference>
<keyword evidence="2" id="KW-1185">Reference proteome</keyword>
<organism evidence="1 2">
    <name type="scientific">Chitinophaga agrisoli</name>
    <dbReference type="NCBI Taxonomy" id="2607653"/>
    <lineage>
        <taxon>Bacteria</taxon>
        <taxon>Pseudomonadati</taxon>
        <taxon>Bacteroidota</taxon>
        <taxon>Chitinophagia</taxon>
        <taxon>Chitinophagales</taxon>
        <taxon>Chitinophagaceae</taxon>
        <taxon>Chitinophaga</taxon>
    </lineage>
</organism>
<dbReference type="InterPro" id="IPR011990">
    <property type="entry name" value="TPR-like_helical_dom_sf"/>
</dbReference>
<comment type="caution">
    <text evidence="1">The sequence shown here is derived from an EMBL/GenBank/DDBJ whole genome shotgun (WGS) entry which is preliminary data.</text>
</comment>
<dbReference type="AlphaFoldDB" id="A0A5B2VHE9"/>
<proteinExistence type="predicted"/>
<dbReference type="Proteomes" id="UP000324611">
    <property type="component" value="Unassembled WGS sequence"/>
</dbReference>
<name>A0A5B2VHE9_9BACT</name>
<evidence type="ECO:0000313" key="1">
    <source>
        <dbReference type="EMBL" id="KAA2238375.1"/>
    </source>
</evidence>
<protein>
    <submittedName>
        <fullName evidence="1">Uncharacterized protein</fullName>
    </submittedName>
</protein>
<accession>A0A5B2VHE9</accession>
<dbReference type="SUPFAM" id="SSF48452">
    <property type="entry name" value="TPR-like"/>
    <property type="match status" value="1"/>
</dbReference>
<gene>
    <name evidence="1" type="ORF">F0L74_19260</name>
</gene>
<reference evidence="1 2" key="1">
    <citation type="submission" date="2019-09" db="EMBL/GenBank/DDBJ databases">
        <title>Chitinophaga ginsengihumi sp. nov., isolated from soil of ginseng rhizosphere.</title>
        <authorList>
            <person name="Lee J."/>
        </authorList>
    </citation>
    <scope>NUCLEOTIDE SEQUENCE [LARGE SCALE GENOMIC DNA]</scope>
    <source>
        <strain evidence="1 2">BN140078</strain>
    </source>
</reference>
<reference evidence="1 2" key="2">
    <citation type="submission" date="2019-09" db="EMBL/GenBank/DDBJ databases">
        <authorList>
            <person name="Jin C."/>
        </authorList>
    </citation>
    <scope>NUCLEOTIDE SEQUENCE [LARGE SCALE GENOMIC DNA]</scope>
    <source>
        <strain evidence="1 2">BN140078</strain>
    </source>
</reference>
<dbReference type="EMBL" id="VUOC01000004">
    <property type="protein sequence ID" value="KAA2238375.1"/>
    <property type="molecule type" value="Genomic_DNA"/>
</dbReference>